<dbReference type="EMBL" id="JAPFRF010000001">
    <property type="protein sequence ID" value="KAJ7344326.1"/>
    <property type="molecule type" value="Genomic_DNA"/>
</dbReference>
<organism evidence="2 3">
    <name type="scientific">Phrynocephalus forsythii</name>
    <dbReference type="NCBI Taxonomy" id="171643"/>
    <lineage>
        <taxon>Eukaryota</taxon>
        <taxon>Metazoa</taxon>
        <taxon>Chordata</taxon>
        <taxon>Craniata</taxon>
        <taxon>Vertebrata</taxon>
        <taxon>Euteleostomi</taxon>
        <taxon>Lepidosauria</taxon>
        <taxon>Squamata</taxon>
        <taxon>Bifurcata</taxon>
        <taxon>Unidentata</taxon>
        <taxon>Episquamata</taxon>
        <taxon>Toxicofera</taxon>
        <taxon>Iguania</taxon>
        <taxon>Acrodonta</taxon>
        <taxon>Agamidae</taxon>
        <taxon>Agaminae</taxon>
        <taxon>Phrynocephalus</taxon>
    </lineage>
</organism>
<dbReference type="Pfam" id="PF15677">
    <property type="entry name" value="CEND1"/>
    <property type="match status" value="1"/>
</dbReference>
<feature type="compositionally biased region" description="Polar residues" evidence="1">
    <location>
        <begin position="68"/>
        <end position="79"/>
    </location>
</feature>
<feature type="compositionally biased region" description="Basic residues" evidence="1">
    <location>
        <begin position="86"/>
        <end position="103"/>
    </location>
</feature>
<reference evidence="2" key="1">
    <citation type="journal article" date="2023" name="DNA Res.">
        <title>Chromosome-level genome assembly of Phrynocephalus forsythii using third-generation DNA sequencing and Hi-C analysis.</title>
        <authorList>
            <person name="Qi Y."/>
            <person name="Zhao W."/>
            <person name="Zhao Y."/>
            <person name="Niu C."/>
            <person name="Cao S."/>
            <person name="Zhang Y."/>
        </authorList>
    </citation>
    <scope>NUCLEOTIDE SEQUENCE</scope>
    <source>
        <tissue evidence="2">Muscle</tissue>
    </source>
</reference>
<gene>
    <name evidence="2" type="ORF">JRQ81_000276</name>
</gene>
<feature type="compositionally biased region" description="Basic and acidic residues" evidence="1">
    <location>
        <begin position="1"/>
        <end position="22"/>
    </location>
</feature>
<dbReference type="Proteomes" id="UP001142489">
    <property type="component" value="Unassembled WGS sequence"/>
</dbReference>
<evidence type="ECO:0000313" key="2">
    <source>
        <dbReference type="EMBL" id="KAJ7344326.1"/>
    </source>
</evidence>
<dbReference type="AlphaFoldDB" id="A0A9Q1B7V6"/>
<keyword evidence="3" id="KW-1185">Reference proteome</keyword>
<evidence type="ECO:0000256" key="1">
    <source>
        <dbReference type="SAM" id="MobiDB-lite"/>
    </source>
</evidence>
<accession>A0A9Q1B7V6</accession>
<protein>
    <submittedName>
        <fullName evidence="2">Uncharacterized protein</fullName>
    </submittedName>
</protein>
<dbReference type="OrthoDB" id="9428119at2759"/>
<evidence type="ECO:0000313" key="3">
    <source>
        <dbReference type="Proteomes" id="UP001142489"/>
    </source>
</evidence>
<dbReference type="GO" id="GO:0021549">
    <property type="term" value="P:cerebellum development"/>
    <property type="evidence" value="ECO:0007669"/>
    <property type="project" value="InterPro"/>
</dbReference>
<dbReference type="GO" id="GO:0030182">
    <property type="term" value="P:neuron differentiation"/>
    <property type="evidence" value="ECO:0007669"/>
    <property type="project" value="InterPro"/>
</dbReference>
<sequence>MESKGSIRSGNKPDAKTGKPEKPNPGPVTTGEKKEMPKEQPAPTTTPAKKGGAAAAATAASDALSMLNDHSNIKPNPTTAAEGPKQPRRPLTRSTKRTMRKNPRAAAASLRT</sequence>
<comment type="caution">
    <text evidence="2">The sequence shown here is derived from an EMBL/GenBank/DDBJ whole genome shotgun (WGS) entry which is preliminary data.</text>
</comment>
<feature type="region of interest" description="Disordered" evidence="1">
    <location>
        <begin position="1"/>
        <end position="112"/>
    </location>
</feature>
<proteinExistence type="predicted"/>
<feature type="compositionally biased region" description="Low complexity" evidence="1">
    <location>
        <begin position="41"/>
        <end position="60"/>
    </location>
</feature>
<dbReference type="InterPro" id="IPR020162">
    <property type="entry name" value="Cend1"/>
</dbReference>
<name>A0A9Q1B7V6_9SAUR</name>